<dbReference type="PANTHER" id="PTHR43327:SF10">
    <property type="entry name" value="STOMATIN-LIKE PROTEIN 2, MITOCHONDRIAL"/>
    <property type="match status" value="1"/>
</dbReference>
<dbReference type="FunFam" id="3.30.479.30:FF:000004">
    <property type="entry name" value="Putative membrane protease family, stomatin"/>
    <property type="match status" value="1"/>
</dbReference>
<dbReference type="AlphaFoldDB" id="A0A1N6FWE3"/>
<reference evidence="5" key="1">
    <citation type="submission" date="2016-11" db="EMBL/GenBank/DDBJ databases">
        <authorList>
            <person name="Varghese N."/>
            <person name="Submissions S."/>
        </authorList>
    </citation>
    <scope>NUCLEOTIDE SEQUENCE [LARGE SCALE GENOMIC DNA]</scope>
    <source>
        <strain evidence="5">DSM 17456</strain>
    </source>
</reference>
<dbReference type="STRING" id="1121457.SAMN02745161_1548"/>
<keyword evidence="5" id="KW-1185">Reference proteome</keyword>
<gene>
    <name evidence="4" type="ORF">SAMN02745161_1548</name>
</gene>
<dbReference type="RefSeq" id="WP_074216345.1">
    <property type="nucleotide sequence ID" value="NZ_FSRG01000004.1"/>
</dbReference>
<dbReference type="InterPro" id="IPR001107">
    <property type="entry name" value="Band_7"/>
</dbReference>
<evidence type="ECO:0000256" key="1">
    <source>
        <dbReference type="ARBA" id="ARBA00004167"/>
    </source>
</evidence>
<comment type="similarity">
    <text evidence="2">Belongs to the band 7/mec-2 family.</text>
</comment>
<sequence length="307" mass="33526">MTSLITSIVIAVLVLITLIKTAVVVPQRSSYVIERLGKYSKTLEAGLHILIPFVDKVAYRRSTKEEILNIPSQSCITSDNVVVEIDGVLYIQVQDVMKSCYGVNDYYLAAGQLAQTSLRSAIGKISLDKTFEERDSINAAVVSAIDEAAREWGIKVMRYEIQDITPPETVMHAMEQQMKAEREKRAEIASSEGDRQSRINRAEGLKQEAIELSEGEKQKKINEAAGQAEEIMLIAEATAKGITMIADAMAAPGGAEAAKLKIAEQFINEFGKMAEKSNTMIVPADMANVGGMVASATEILNNVKLQK</sequence>
<dbReference type="GO" id="GO:0005886">
    <property type="term" value="C:plasma membrane"/>
    <property type="evidence" value="ECO:0007669"/>
    <property type="project" value="UniProtKB-ARBA"/>
</dbReference>
<dbReference type="CDD" id="cd08829">
    <property type="entry name" value="SPFH_paraslipin"/>
    <property type="match status" value="1"/>
</dbReference>
<comment type="subcellular location">
    <subcellularLocation>
        <location evidence="1">Membrane</location>
        <topology evidence="1">Single-pass membrane protein</topology>
    </subcellularLocation>
</comment>
<dbReference type="EMBL" id="FSRG01000004">
    <property type="protein sequence ID" value="SIN99531.1"/>
    <property type="molecule type" value="Genomic_DNA"/>
</dbReference>
<feature type="domain" description="Band 7" evidence="3">
    <location>
        <begin position="20"/>
        <end position="178"/>
    </location>
</feature>
<dbReference type="PRINTS" id="PR00721">
    <property type="entry name" value="STOMATIN"/>
</dbReference>
<dbReference type="InterPro" id="IPR050710">
    <property type="entry name" value="Band7/mec-2_domain"/>
</dbReference>
<dbReference type="Gene3D" id="3.30.479.30">
    <property type="entry name" value="Band 7 domain"/>
    <property type="match status" value="1"/>
</dbReference>
<accession>A0A1N6FWE3</accession>
<dbReference type="InterPro" id="IPR032435">
    <property type="entry name" value="STML2-like_C"/>
</dbReference>
<evidence type="ECO:0000313" key="4">
    <source>
        <dbReference type="EMBL" id="SIN99531.1"/>
    </source>
</evidence>
<organism evidence="4 5">
    <name type="scientific">Halodesulfovibrio marinisediminis DSM 17456</name>
    <dbReference type="NCBI Taxonomy" id="1121457"/>
    <lineage>
        <taxon>Bacteria</taxon>
        <taxon>Pseudomonadati</taxon>
        <taxon>Thermodesulfobacteriota</taxon>
        <taxon>Desulfovibrionia</taxon>
        <taxon>Desulfovibrionales</taxon>
        <taxon>Desulfovibrionaceae</taxon>
        <taxon>Halodesulfovibrio</taxon>
    </lineage>
</organism>
<dbReference type="InterPro" id="IPR001972">
    <property type="entry name" value="Stomatin_HflK_fam"/>
</dbReference>
<evidence type="ECO:0000313" key="5">
    <source>
        <dbReference type="Proteomes" id="UP000184694"/>
    </source>
</evidence>
<name>A0A1N6FWE3_9BACT</name>
<protein>
    <submittedName>
        <fullName evidence="4">SPFH domain, Band 7 family protein</fullName>
    </submittedName>
</protein>
<dbReference type="PANTHER" id="PTHR43327">
    <property type="entry name" value="STOMATIN-LIKE PROTEIN 2, MITOCHONDRIAL"/>
    <property type="match status" value="1"/>
</dbReference>
<dbReference type="InterPro" id="IPR036013">
    <property type="entry name" value="Band_7/SPFH_dom_sf"/>
</dbReference>
<evidence type="ECO:0000259" key="3">
    <source>
        <dbReference type="SMART" id="SM00244"/>
    </source>
</evidence>
<dbReference type="Proteomes" id="UP000184694">
    <property type="component" value="Unassembled WGS sequence"/>
</dbReference>
<dbReference type="SUPFAM" id="SSF117892">
    <property type="entry name" value="Band 7/SPFH domain"/>
    <property type="match status" value="1"/>
</dbReference>
<dbReference type="GO" id="GO:0098552">
    <property type="term" value="C:side of membrane"/>
    <property type="evidence" value="ECO:0007669"/>
    <property type="project" value="UniProtKB-ARBA"/>
</dbReference>
<evidence type="ECO:0000256" key="2">
    <source>
        <dbReference type="ARBA" id="ARBA00008164"/>
    </source>
</evidence>
<proteinExistence type="inferred from homology"/>
<dbReference type="SMART" id="SM00244">
    <property type="entry name" value="PHB"/>
    <property type="match status" value="1"/>
</dbReference>
<dbReference type="OrthoDB" id="9809197at2"/>
<dbReference type="Pfam" id="PF16200">
    <property type="entry name" value="Band_7_C"/>
    <property type="match status" value="1"/>
</dbReference>
<dbReference type="Pfam" id="PF01145">
    <property type="entry name" value="Band_7"/>
    <property type="match status" value="1"/>
</dbReference>